<accession>A0A109QIW3</accession>
<dbReference type="Proteomes" id="UP000204502">
    <property type="component" value="Segment"/>
</dbReference>
<name>A0A109QIW3_9CAUD</name>
<dbReference type="RefSeq" id="YP_009274898.1">
    <property type="nucleotide sequence ID" value="NC_030920.1"/>
</dbReference>
<sequence>MSNLFRDNLYESFPDPNKKIDDIGDQLTSTNKKLAGWVDVTQAPFKAKGDGSDDTVAIQNAVNFAVASGLALFFPNGTYSIADNDADAKIIKVLNANNLTIFGYGGAVIKCPSAFFGDAFSFENCNNVTVEGLVLNGGGDGKVNTAAGNVGLSFIKGTRDITVTKNKFIGWTDTALRCITQSPPNDSSGLSATDTTRSNLVVTANHFTQNEHCLITKYGGTRNVVIANNTVYQGAFGFKIDGESFSSYTPSWVWTDLPTFSGNAVISNNVFSELDPQDNTQVWTNGAVIIEEHAENVLIANNIMTDFNNVCGVSISGGQGDRPFRNISILNNKMINFNTGIGVRVDGGVGRNVEDVVIEGNMFKKFNASAIRIEAKKDLAGLIVSKNKFIDLCQNTSFLITNPIPTDIGVYIVNKTPNTYYVRHSSFSDNKFYFNDSSTFSESKYYLVVQGFKVPLLEDMIVENNHFSRPYTTTGSTGGFTVNNMEKLLFRNNYLESGRMYVQSSTVTYKNNKGYGFRMSVGSSGLTATVNLSNSEFIPDGSGLTEAIKAESSSTVTVDNVVMNTMTITTLTSSTLTDKSPTIVKTVAPTVNAQFIGQVYINTTSGSEAVYIAVKLGTGATDWKLVS</sequence>
<evidence type="ECO:0000256" key="2">
    <source>
        <dbReference type="ARBA" id="ARBA00022844"/>
    </source>
</evidence>
<evidence type="ECO:0000313" key="4">
    <source>
        <dbReference type="Proteomes" id="UP000204502"/>
    </source>
</evidence>
<proteinExistence type="predicted"/>
<comment type="subcellular location">
    <subcellularLocation>
        <location evidence="1">Virion</location>
    </subcellularLocation>
</comment>
<dbReference type="KEGG" id="vg:28801853"/>
<organism evidence="3 4">
    <name type="scientific">Bacillus phage Eldridge</name>
    <dbReference type="NCBI Taxonomy" id="1776293"/>
    <lineage>
        <taxon>Viruses</taxon>
        <taxon>Duplodnaviria</taxon>
        <taxon>Heunggongvirae</taxon>
        <taxon>Uroviricota</taxon>
        <taxon>Caudoviricetes</taxon>
        <taxon>Herelleviridae</taxon>
        <taxon>Bastillevirinae</taxon>
        <taxon>Eldridgevirus</taxon>
        <taxon>Eldridgevirus eldridge</taxon>
    </lineage>
</organism>
<dbReference type="InterPro" id="IPR011050">
    <property type="entry name" value="Pectin_lyase_fold/virulence"/>
</dbReference>
<dbReference type="GO" id="GO:0051701">
    <property type="term" value="P:biological process involved in interaction with host"/>
    <property type="evidence" value="ECO:0007669"/>
    <property type="project" value="UniProtKB-ARBA"/>
</dbReference>
<evidence type="ECO:0008006" key="5">
    <source>
        <dbReference type="Google" id="ProtNLM"/>
    </source>
</evidence>
<dbReference type="GO" id="GO:0019058">
    <property type="term" value="P:viral life cycle"/>
    <property type="evidence" value="ECO:0007669"/>
    <property type="project" value="UniProtKB-ARBA"/>
</dbReference>
<evidence type="ECO:0000256" key="1">
    <source>
        <dbReference type="ARBA" id="ARBA00004328"/>
    </source>
</evidence>
<keyword evidence="4" id="KW-1185">Reference proteome</keyword>
<keyword evidence="2" id="KW-0946">Virion</keyword>
<dbReference type="InterPro" id="IPR012334">
    <property type="entry name" value="Pectin_lyas_fold"/>
</dbReference>
<protein>
    <recommendedName>
        <fullName evidence="5">Pectate lyase superfamily protein domain-containing protein</fullName>
    </recommendedName>
</protein>
<dbReference type="GeneID" id="28801853"/>
<reference evidence="3 4" key="1">
    <citation type="journal article" date="2016" name="Genome Announc.">
        <title>Complete Genome Sequence of Bacillus megaterium Bacteriophage Eldridge.</title>
        <authorList>
            <person name="Reveille A.M."/>
            <person name="Eldridge K.A."/>
            <person name="Temple L.M."/>
        </authorList>
    </citation>
    <scope>NUCLEOTIDE SEQUENCE [LARGE SCALE GENOMIC DNA]</scope>
</reference>
<gene>
    <name evidence="3" type="ORF">Eldridge_0194</name>
</gene>
<dbReference type="SMART" id="SM00710">
    <property type="entry name" value="PbH1"/>
    <property type="match status" value="8"/>
</dbReference>
<evidence type="ECO:0000313" key="3">
    <source>
        <dbReference type="EMBL" id="AMB18774.1"/>
    </source>
</evidence>
<dbReference type="GO" id="GO:0044423">
    <property type="term" value="C:virion component"/>
    <property type="evidence" value="ECO:0007669"/>
    <property type="project" value="UniProtKB-KW"/>
</dbReference>
<dbReference type="Gene3D" id="2.160.20.10">
    <property type="entry name" value="Single-stranded right-handed beta-helix, Pectin lyase-like"/>
    <property type="match status" value="1"/>
</dbReference>
<dbReference type="EMBL" id="KU253712">
    <property type="protein sequence ID" value="AMB18774.1"/>
    <property type="molecule type" value="Genomic_DNA"/>
</dbReference>
<dbReference type="SUPFAM" id="SSF51126">
    <property type="entry name" value="Pectin lyase-like"/>
    <property type="match status" value="2"/>
</dbReference>
<dbReference type="InterPro" id="IPR006626">
    <property type="entry name" value="PbH1"/>
</dbReference>